<protein>
    <recommendedName>
        <fullName evidence="1">Amidohydrolase 3 domain-containing protein</fullName>
    </recommendedName>
</protein>
<evidence type="ECO:0000313" key="3">
    <source>
        <dbReference type="Proteomes" id="UP000286045"/>
    </source>
</evidence>
<reference evidence="2 3" key="1">
    <citation type="submission" date="2018-12" db="EMBL/GenBank/DDBJ databases">
        <title>Draft genome sequence of Xylaria grammica IHI A82.</title>
        <authorList>
            <person name="Buettner E."/>
            <person name="Kellner H."/>
        </authorList>
    </citation>
    <scope>NUCLEOTIDE SEQUENCE [LARGE SCALE GENOMIC DNA]</scope>
    <source>
        <strain evidence="2 3">IHI A82</strain>
    </source>
</reference>
<dbReference type="Gene3D" id="3.10.310.70">
    <property type="match status" value="1"/>
</dbReference>
<evidence type="ECO:0000259" key="1">
    <source>
        <dbReference type="Pfam" id="PF07969"/>
    </source>
</evidence>
<dbReference type="STRING" id="363999.A0A439CP48"/>
<keyword evidence="3" id="KW-1185">Reference proteome</keyword>
<evidence type="ECO:0000313" key="2">
    <source>
        <dbReference type="EMBL" id="RWA03924.1"/>
    </source>
</evidence>
<dbReference type="PANTHER" id="PTHR22642:SF21">
    <property type="entry name" value="PERIPLASMIC PROTEIN"/>
    <property type="match status" value="1"/>
</dbReference>
<accession>A0A439CP48</accession>
<gene>
    <name evidence="2" type="ORF">EKO27_g11179</name>
</gene>
<dbReference type="InterPro" id="IPR013108">
    <property type="entry name" value="Amidohydro_3"/>
</dbReference>
<dbReference type="EMBL" id="RYZI01000669">
    <property type="protein sequence ID" value="RWA03924.1"/>
    <property type="molecule type" value="Genomic_DNA"/>
</dbReference>
<dbReference type="Pfam" id="PF07969">
    <property type="entry name" value="Amidohydro_3"/>
    <property type="match status" value="1"/>
</dbReference>
<dbReference type="Gene3D" id="3.20.20.140">
    <property type="entry name" value="Metal-dependent hydrolases"/>
    <property type="match status" value="1"/>
</dbReference>
<organism evidence="2 3">
    <name type="scientific">Xylaria grammica</name>
    <dbReference type="NCBI Taxonomy" id="363999"/>
    <lineage>
        <taxon>Eukaryota</taxon>
        <taxon>Fungi</taxon>
        <taxon>Dikarya</taxon>
        <taxon>Ascomycota</taxon>
        <taxon>Pezizomycotina</taxon>
        <taxon>Sordariomycetes</taxon>
        <taxon>Xylariomycetidae</taxon>
        <taxon>Xylariales</taxon>
        <taxon>Xylariaceae</taxon>
        <taxon>Xylaria</taxon>
    </lineage>
</organism>
<dbReference type="AlphaFoldDB" id="A0A439CP48"/>
<name>A0A439CP48_9PEZI</name>
<sequence length="504" mass="54791">MSEDEDVVPVVGIRGGVIVYVGESETEALDKFDDEPSIVDLQGHMAIPGLIDCHNHIVLLGNRPGYHTPLENAYSIADVQNTYRLRADAIPSGSFITTIGGFHPNQFNERRLPTLEELDQIAPNNPVFVSYSFGGPASTNSLGKAFFESLPEPPSIGIDGSISSGVNNGKVLLALRKQLTFEDRKRGVRDAMAYAASMGVTTHIDQGGFPATGTPSDGAAHEDLYSMHLPWLSVYDDDAGIIRLRINFLHMDDTPDVPTVQQRLLNTFKFFGDDMVRTGGIGEFITTDYAGGPIFTQAAQRIAKAGWRLEVHSLTNTDFQTQIQAFESISANTSIEELRWVVAHVPLITPDYIQRLKKLGGGVNLSGWQYLAGTGPQAGPPFKDILAAGIPAGMGADGMQIAPLNPWIHAYYATTGKNALGQQINPGQQISRQELLRLYTRTNQWFLGGVDEQRLGALEVGRLGDVVVLNKDYFTVPEEELKALRSILTVVGGRIVHHDGSLGA</sequence>
<dbReference type="PANTHER" id="PTHR22642">
    <property type="entry name" value="IMIDAZOLONEPROPIONASE"/>
    <property type="match status" value="1"/>
</dbReference>
<dbReference type="Proteomes" id="UP000286045">
    <property type="component" value="Unassembled WGS sequence"/>
</dbReference>
<feature type="domain" description="Amidohydrolase 3" evidence="1">
    <location>
        <begin position="38"/>
        <end position="497"/>
    </location>
</feature>
<dbReference type="SUPFAM" id="SSF51556">
    <property type="entry name" value="Metallo-dependent hydrolases"/>
    <property type="match status" value="1"/>
</dbReference>
<dbReference type="InterPro" id="IPR011059">
    <property type="entry name" value="Metal-dep_hydrolase_composite"/>
</dbReference>
<dbReference type="SUPFAM" id="SSF51338">
    <property type="entry name" value="Composite domain of metallo-dependent hydrolases"/>
    <property type="match status" value="1"/>
</dbReference>
<proteinExistence type="predicted"/>
<dbReference type="Gene3D" id="2.30.40.10">
    <property type="entry name" value="Urease, subunit C, domain 1"/>
    <property type="match status" value="1"/>
</dbReference>
<comment type="caution">
    <text evidence="2">The sequence shown here is derived from an EMBL/GenBank/DDBJ whole genome shotgun (WGS) entry which is preliminary data.</text>
</comment>
<dbReference type="GO" id="GO:0016810">
    <property type="term" value="F:hydrolase activity, acting on carbon-nitrogen (but not peptide) bonds"/>
    <property type="evidence" value="ECO:0007669"/>
    <property type="project" value="InterPro"/>
</dbReference>
<dbReference type="InterPro" id="IPR032466">
    <property type="entry name" value="Metal_Hydrolase"/>
</dbReference>